<dbReference type="Proteomes" id="UP001144612">
    <property type="component" value="Unassembled WGS sequence"/>
</dbReference>
<gene>
    <name evidence="3" type="ORF">OW729_09820</name>
</gene>
<dbReference type="Gene3D" id="1.10.260.40">
    <property type="entry name" value="lambda repressor-like DNA-binding domains"/>
    <property type="match status" value="1"/>
</dbReference>
<keyword evidence="4" id="KW-1185">Reference proteome</keyword>
<dbReference type="PANTHER" id="PTHR46558:SF14">
    <property type="entry name" value="HTH-TYPE TRANSCRIPTIONAL REGULATOR ANSR"/>
    <property type="match status" value="1"/>
</dbReference>
<evidence type="ECO:0000259" key="2">
    <source>
        <dbReference type="PROSITE" id="PS50943"/>
    </source>
</evidence>
<name>A0ABT4D9C0_9CLOT</name>
<dbReference type="PROSITE" id="PS50943">
    <property type="entry name" value="HTH_CROC1"/>
    <property type="match status" value="1"/>
</dbReference>
<dbReference type="InterPro" id="IPR010982">
    <property type="entry name" value="Lambda_DNA-bd_dom_sf"/>
</dbReference>
<feature type="domain" description="HTH cro/C1-type" evidence="2">
    <location>
        <begin position="6"/>
        <end position="60"/>
    </location>
</feature>
<dbReference type="PANTHER" id="PTHR46558">
    <property type="entry name" value="TRACRIPTIONAL REGULATORY PROTEIN-RELATED-RELATED"/>
    <property type="match status" value="1"/>
</dbReference>
<comment type="caution">
    <text evidence="3">The sequence shown here is derived from an EMBL/GenBank/DDBJ whole genome shotgun (WGS) entry which is preliminary data.</text>
</comment>
<dbReference type="InterPro" id="IPR001387">
    <property type="entry name" value="Cro/C1-type_HTH"/>
</dbReference>
<dbReference type="SUPFAM" id="SSF47413">
    <property type="entry name" value="lambda repressor-like DNA-binding domains"/>
    <property type="match status" value="1"/>
</dbReference>
<dbReference type="RefSeq" id="WP_268061313.1">
    <property type="nucleotide sequence ID" value="NZ_JAPQFJ010000008.1"/>
</dbReference>
<sequence>MFGDILKDLREDREMTQEELGKLLCVTKQAVYTYEKGENEPTMDALIKIADIFDVSLDYLLGRTKQKENFHINNELFLRVLNDRHKKKFLLDICKNLNDYNLTTK</sequence>
<evidence type="ECO:0000256" key="1">
    <source>
        <dbReference type="ARBA" id="ARBA00023125"/>
    </source>
</evidence>
<evidence type="ECO:0000313" key="3">
    <source>
        <dbReference type="EMBL" id="MCY6958900.1"/>
    </source>
</evidence>
<dbReference type="SMART" id="SM00530">
    <property type="entry name" value="HTH_XRE"/>
    <property type="match status" value="1"/>
</dbReference>
<dbReference type="CDD" id="cd00093">
    <property type="entry name" value="HTH_XRE"/>
    <property type="match status" value="1"/>
</dbReference>
<reference evidence="3" key="1">
    <citation type="submission" date="2022-12" db="EMBL/GenBank/DDBJ databases">
        <title>Clostridium sp. nov., isolated from industrial wastewater.</title>
        <authorList>
            <person name="Jiayan W."/>
        </authorList>
    </citation>
    <scope>NUCLEOTIDE SEQUENCE</scope>
    <source>
        <strain evidence="3">ZC22-4</strain>
    </source>
</reference>
<organism evidence="3 4">
    <name type="scientific">Clostridium brassicae</name>
    <dbReference type="NCBI Taxonomy" id="2999072"/>
    <lineage>
        <taxon>Bacteria</taxon>
        <taxon>Bacillati</taxon>
        <taxon>Bacillota</taxon>
        <taxon>Clostridia</taxon>
        <taxon>Eubacteriales</taxon>
        <taxon>Clostridiaceae</taxon>
        <taxon>Clostridium</taxon>
    </lineage>
</organism>
<accession>A0ABT4D9C0</accession>
<protein>
    <submittedName>
        <fullName evidence="3">Helix-turn-helix transcriptional regulator</fullName>
    </submittedName>
</protein>
<proteinExistence type="predicted"/>
<dbReference type="Pfam" id="PF01381">
    <property type="entry name" value="HTH_3"/>
    <property type="match status" value="1"/>
</dbReference>
<keyword evidence="1" id="KW-0238">DNA-binding</keyword>
<dbReference type="EMBL" id="JAPQFJ010000008">
    <property type="protein sequence ID" value="MCY6958900.1"/>
    <property type="molecule type" value="Genomic_DNA"/>
</dbReference>
<evidence type="ECO:0000313" key="4">
    <source>
        <dbReference type="Proteomes" id="UP001144612"/>
    </source>
</evidence>